<gene>
    <name evidence="1" type="ORF">ACFPFW_04655</name>
</gene>
<dbReference type="Proteomes" id="UP001595796">
    <property type="component" value="Unassembled WGS sequence"/>
</dbReference>
<protein>
    <submittedName>
        <fullName evidence="1">Uncharacterized protein</fullName>
    </submittedName>
</protein>
<keyword evidence="2" id="KW-1185">Reference proteome</keyword>
<comment type="caution">
    <text evidence="1">The sequence shown here is derived from an EMBL/GenBank/DDBJ whole genome shotgun (WGS) entry which is preliminary data.</text>
</comment>
<sequence length="60" mass="6456">MLKTEATDNQPKPITLEVIAKTHLPALRAARAEATSPAEIASLDATIAIIEWQVFGVDID</sequence>
<proteinExistence type="predicted"/>
<evidence type="ECO:0000313" key="1">
    <source>
        <dbReference type="EMBL" id="MFC5067303.1"/>
    </source>
</evidence>
<dbReference type="RefSeq" id="WP_114957091.1">
    <property type="nucleotide sequence ID" value="NZ_JBHSJF010000004.1"/>
</dbReference>
<evidence type="ECO:0000313" key="2">
    <source>
        <dbReference type="Proteomes" id="UP001595796"/>
    </source>
</evidence>
<organism evidence="1 2">
    <name type="scientific">Flaviflagellibacter deserti</name>
    <dbReference type="NCBI Taxonomy" id="2267266"/>
    <lineage>
        <taxon>Bacteria</taxon>
        <taxon>Pseudomonadati</taxon>
        <taxon>Pseudomonadota</taxon>
        <taxon>Alphaproteobacteria</taxon>
        <taxon>Hyphomicrobiales</taxon>
        <taxon>Flaviflagellibacter</taxon>
    </lineage>
</organism>
<reference evidence="2" key="1">
    <citation type="journal article" date="2019" name="Int. J. Syst. Evol. Microbiol.">
        <title>The Global Catalogue of Microorganisms (GCM) 10K type strain sequencing project: providing services to taxonomists for standard genome sequencing and annotation.</title>
        <authorList>
            <consortium name="The Broad Institute Genomics Platform"/>
            <consortium name="The Broad Institute Genome Sequencing Center for Infectious Disease"/>
            <person name="Wu L."/>
            <person name="Ma J."/>
        </authorList>
    </citation>
    <scope>NUCLEOTIDE SEQUENCE [LARGE SCALE GENOMIC DNA]</scope>
    <source>
        <strain evidence="2">CGMCC 1.16444</strain>
    </source>
</reference>
<accession>A0ABV9YZR8</accession>
<dbReference type="EMBL" id="JBHSJF010000004">
    <property type="protein sequence ID" value="MFC5067303.1"/>
    <property type="molecule type" value="Genomic_DNA"/>
</dbReference>
<name>A0ABV9YZR8_9HYPH</name>